<dbReference type="RefSeq" id="WP_199035496.1">
    <property type="nucleotide sequence ID" value="NZ_JAELXS010000002.1"/>
</dbReference>
<accession>A0ABS0XLT8</accession>
<dbReference type="Gene3D" id="3.30.10.10">
    <property type="entry name" value="Trypsin Inhibitor V, subunit A"/>
    <property type="match status" value="1"/>
</dbReference>
<dbReference type="Proteomes" id="UP000640426">
    <property type="component" value="Unassembled WGS sequence"/>
</dbReference>
<dbReference type="EMBL" id="JAELXS010000002">
    <property type="protein sequence ID" value="MBJ6121001.1"/>
    <property type="molecule type" value="Genomic_DNA"/>
</dbReference>
<gene>
    <name evidence="1" type="ORF">JAO74_04250</name>
</gene>
<evidence type="ECO:0000313" key="1">
    <source>
        <dbReference type="EMBL" id="MBJ6121001.1"/>
    </source>
</evidence>
<dbReference type="Pfam" id="PF11720">
    <property type="entry name" value="Inhibitor_I78"/>
    <property type="match status" value="1"/>
</dbReference>
<keyword evidence="2" id="KW-1185">Reference proteome</keyword>
<evidence type="ECO:0008006" key="3">
    <source>
        <dbReference type="Google" id="ProtNLM"/>
    </source>
</evidence>
<reference evidence="2" key="1">
    <citation type="submission" date="2020-12" db="EMBL/GenBank/DDBJ databases">
        <title>Hymenobacter sp.</title>
        <authorList>
            <person name="Kim M.K."/>
        </authorList>
    </citation>
    <scope>NUCLEOTIDE SEQUENCE [LARGE SCALE GENOMIC DNA]</scope>
    <source>
        <strain evidence="2">BT553</strain>
    </source>
</reference>
<protein>
    <recommendedName>
        <fullName evidence="3">Peptidase inhibitor I78 family protein</fullName>
    </recommendedName>
</protein>
<organism evidence="1 2">
    <name type="scientific">Sphingomonas mollis</name>
    <dbReference type="NCBI Taxonomy" id="2795726"/>
    <lineage>
        <taxon>Bacteria</taxon>
        <taxon>Pseudomonadati</taxon>
        <taxon>Pseudomonadota</taxon>
        <taxon>Alphaproteobacteria</taxon>
        <taxon>Sphingomonadales</taxon>
        <taxon>Sphingomonadaceae</taxon>
        <taxon>Sphingomonas</taxon>
    </lineage>
</organism>
<evidence type="ECO:0000313" key="2">
    <source>
        <dbReference type="Proteomes" id="UP000640426"/>
    </source>
</evidence>
<comment type="caution">
    <text evidence="1">The sequence shown here is derived from an EMBL/GenBank/DDBJ whole genome shotgun (WGS) entry which is preliminary data.</text>
</comment>
<dbReference type="InterPro" id="IPR021719">
    <property type="entry name" value="Prot_inh_I78"/>
</dbReference>
<dbReference type="PANTHER" id="PTHR39600:SF1">
    <property type="entry name" value="PEPTIDASE INHIBITOR I78 FAMILY PROTEIN"/>
    <property type="match status" value="1"/>
</dbReference>
<dbReference type="PROSITE" id="PS51257">
    <property type="entry name" value="PROKAR_LIPOPROTEIN"/>
    <property type="match status" value="1"/>
</dbReference>
<name>A0ABS0XLT8_9SPHN</name>
<sequence>MKLILISAAVLTATGCTSMPPVTPPTGPCGVDDAMRRRFIGTDFKLTMRDEIQYGANARTARVLRPDDAATMDMQPDRLNILLDDNGKVNDLRCG</sequence>
<dbReference type="PANTHER" id="PTHR39600">
    <property type="entry name" value="PEPTIDASE INHIBITOR I78 FAMILY PROTEIN"/>
    <property type="match status" value="1"/>
</dbReference>
<proteinExistence type="predicted"/>